<dbReference type="AlphaFoldDB" id="A0A538UDI2"/>
<dbReference type="Gene3D" id="3.40.50.720">
    <property type="entry name" value="NAD(P)-binding Rossmann-like Domain"/>
    <property type="match status" value="1"/>
</dbReference>
<evidence type="ECO:0000313" key="2">
    <source>
        <dbReference type="EMBL" id="TMQ73779.1"/>
    </source>
</evidence>
<protein>
    <submittedName>
        <fullName evidence="2">CoA-binding protein</fullName>
    </submittedName>
</protein>
<accession>A0A538UDI2</accession>
<sequence>MAPSDRVLLELLSVRPVIAIVGASSRTERASHTVMRRLIEEAYLVVPVNPNETEVLGRRCYPDLRAIPHRVDLVDVFRRVEATPEVARAAVEVGASILWLQLGVINAEAARIARAAGVIVVMDRCTLIEHERLIGMPFPRPVPDPEPPDPVGLCGDCRHARTVPTAAASYWLCQRSADDPSFPKYPRLPVDACRGFAWIEEGRPKP</sequence>
<gene>
    <name evidence="2" type="ORF">E6K81_03000</name>
</gene>
<dbReference type="SMART" id="SM00881">
    <property type="entry name" value="CoA_binding"/>
    <property type="match status" value="1"/>
</dbReference>
<dbReference type="PANTHER" id="PTHR33303">
    <property type="entry name" value="CYTOPLASMIC PROTEIN-RELATED"/>
    <property type="match status" value="1"/>
</dbReference>
<reference evidence="2 3" key="1">
    <citation type="journal article" date="2019" name="Nat. Microbiol.">
        <title>Mediterranean grassland soil C-N compound turnover is dependent on rainfall and depth, and is mediated by genomically divergent microorganisms.</title>
        <authorList>
            <person name="Diamond S."/>
            <person name="Andeer P.F."/>
            <person name="Li Z."/>
            <person name="Crits-Christoph A."/>
            <person name="Burstein D."/>
            <person name="Anantharaman K."/>
            <person name="Lane K.R."/>
            <person name="Thomas B.C."/>
            <person name="Pan C."/>
            <person name="Northen T.R."/>
            <person name="Banfield J.F."/>
        </authorList>
    </citation>
    <scope>NUCLEOTIDE SEQUENCE [LARGE SCALE GENOMIC DNA]</scope>
    <source>
        <strain evidence="2">WS_11</strain>
    </source>
</reference>
<dbReference type="InterPro" id="IPR003781">
    <property type="entry name" value="CoA-bd"/>
</dbReference>
<evidence type="ECO:0000313" key="3">
    <source>
        <dbReference type="Proteomes" id="UP000319771"/>
    </source>
</evidence>
<feature type="domain" description="CoA-binding" evidence="1">
    <location>
        <begin position="11"/>
        <end position="104"/>
    </location>
</feature>
<dbReference type="Pfam" id="PF13380">
    <property type="entry name" value="CoA_binding_2"/>
    <property type="match status" value="1"/>
</dbReference>
<evidence type="ECO:0000259" key="1">
    <source>
        <dbReference type="SMART" id="SM00881"/>
    </source>
</evidence>
<comment type="caution">
    <text evidence="2">The sequence shown here is derived from an EMBL/GenBank/DDBJ whole genome shotgun (WGS) entry which is preliminary data.</text>
</comment>
<name>A0A538UDI2_UNCEI</name>
<proteinExistence type="predicted"/>
<dbReference type="SUPFAM" id="SSF51735">
    <property type="entry name" value="NAD(P)-binding Rossmann-fold domains"/>
    <property type="match status" value="1"/>
</dbReference>
<dbReference type="PANTHER" id="PTHR33303:SF2">
    <property type="entry name" value="COA-BINDING DOMAIN-CONTAINING PROTEIN"/>
    <property type="match status" value="1"/>
</dbReference>
<organism evidence="2 3">
    <name type="scientific">Eiseniibacteriota bacterium</name>
    <dbReference type="NCBI Taxonomy" id="2212470"/>
    <lineage>
        <taxon>Bacteria</taxon>
        <taxon>Candidatus Eiseniibacteriota</taxon>
    </lineage>
</organism>
<dbReference type="EMBL" id="VBPB01000043">
    <property type="protein sequence ID" value="TMQ73779.1"/>
    <property type="molecule type" value="Genomic_DNA"/>
</dbReference>
<dbReference type="Proteomes" id="UP000319771">
    <property type="component" value="Unassembled WGS sequence"/>
</dbReference>
<dbReference type="InterPro" id="IPR036291">
    <property type="entry name" value="NAD(P)-bd_dom_sf"/>
</dbReference>